<dbReference type="GO" id="GO:0016020">
    <property type="term" value="C:membrane"/>
    <property type="evidence" value="ECO:0007669"/>
    <property type="project" value="UniProtKB-SubCell"/>
</dbReference>
<dbReference type="FunFam" id="3.40.50.300:FF:001091">
    <property type="entry name" value="Probable disease resistance protein At1g61300"/>
    <property type="match status" value="1"/>
</dbReference>
<evidence type="ECO:0000256" key="2">
    <source>
        <dbReference type="ARBA" id="ARBA00004170"/>
    </source>
</evidence>
<dbReference type="Pfam" id="PF23559">
    <property type="entry name" value="WHD_DRP"/>
    <property type="match status" value="1"/>
</dbReference>
<keyword evidence="6" id="KW-0433">Leucine-rich repeat</keyword>
<comment type="caution">
    <text evidence="16">The sequence shown here is derived from an EMBL/GenBank/DDBJ whole genome shotgun (WGS) entry which is preliminary data.</text>
</comment>
<dbReference type="Pfam" id="PF00931">
    <property type="entry name" value="NB-ARC"/>
    <property type="match status" value="1"/>
</dbReference>
<evidence type="ECO:0000256" key="13">
    <source>
        <dbReference type="ARBA" id="ARBA00023136"/>
    </source>
</evidence>
<keyword evidence="11" id="KW-0067">ATP-binding</keyword>
<keyword evidence="9" id="KW-0547">Nucleotide-binding</keyword>
<sequence>MQIEFVKHGTRSAEATTSSSLRWHAADQNGTVFGMVDDFNSIIDRLIAQIDELTVVSIVGMGGIGKTTLARKVYDDSSIRPRFDTCAWVTVSEEYNERQVLLELVSSISRDRTYSNQEMSNDQLMEIVYRGLKGRRFLIVTDDIWSTEAWDQIQRIFPNDNNKSRILLTTRLKYVADYVSLDFPPHDMSFLSLDDSWNLFSERLFIEESYPSHLEELGKHIVQQCRGLPLSIIVIAGLLGKMEPTHDNWKKVEENLNSFFVSIYEQCQTIFSMSYNWLPQHLKACFLYIGGFPEDEEISVPKLIRLWIAEQFVKERKDKSMELVAEEYLEELIQRSLILVHQRWANGRIKTCKIHDLLRQLCIREAQIENVVLVMNDNVPTYLEGIDYQRLNSLKGLEALQISAATTCYPISLSSDIFLTNLKKLRLYFTFFPWENMTVLANLPNLEVLKAHCGFMGTDWRLNQDDVFLRLKYLEIVFGYKLERFEATSDNFPMLENLRLYGLHNLEKIPQSIGEITTLHLIQIENSRRTRKLGKL</sequence>
<dbReference type="AlphaFoldDB" id="A0A2G2XTG6"/>
<keyword evidence="7" id="KW-0381">Hypersensitive response</keyword>
<organism evidence="16 17">
    <name type="scientific">Capsicum annuum</name>
    <name type="common">Capsicum pepper</name>
    <dbReference type="NCBI Taxonomy" id="4072"/>
    <lineage>
        <taxon>Eukaryota</taxon>
        <taxon>Viridiplantae</taxon>
        <taxon>Streptophyta</taxon>
        <taxon>Embryophyta</taxon>
        <taxon>Tracheophyta</taxon>
        <taxon>Spermatophyta</taxon>
        <taxon>Magnoliopsida</taxon>
        <taxon>eudicotyledons</taxon>
        <taxon>Gunneridae</taxon>
        <taxon>Pentapetalae</taxon>
        <taxon>asterids</taxon>
        <taxon>lamiids</taxon>
        <taxon>Solanales</taxon>
        <taxon>Solanaceae</taxon>
        <taxon>Solanoideae</taxon>
        <taxon>Capsiceae</taxon>
        <taxon>Capsicum</taxon>
    </lineage>
</organism>
<dbReference type="InterPro" id="IPR044974">
    <property type="entry name" value="Disease_R_plants"/>
</dbReference>
<evidence type="ECO:0000256" key="9">
    <source>
        <dbReference type="ARBA" id="ARBA00022741"/>
    </source>
</evidence>
<dbReference type="InterPro" id="IPR032675">
    <property type="entry name" value="LRR_dom_sf"/>
</dbReference>
<dbReference type="FunFam" id="1.10.10.10:FF:000322">
    <property type="entry name" value="Probable disease resistance protein At1g63360"/>
    <property type="match status" value="1"/>
</dbReference>
<keyword evidence="8" id="KW-0677">Repeat</keyword>
<keyword evidence="17" id="KW-1185">Reference proteome</keyword>
<name>A0A2G2XTG6_CAPAN</name>
<dbReference type="SUPFAM" id="SSF52058">
    <property type="entry name" value="L domain-like"/>
    <property type="match status" value="1"/>
</dbReference>
<reference evidence="16 17" key="2">
    <citation type="journal article" date="2017" name="Genome Biol.">
        <title>New reference genome sequences of hot pepper reveal the massive evolution of plant disease-resistance genes by retroduplication.</title>
        <authorList>
            <person name="Kim S."/>
            <person name="Park J."/>
            <person name="Yeom S.I."/>
            <person name="Kim Y.M."/>
            <person name="Seo E."/>
            <person name="Kim K.T."/>
            <person name="Kim M.S."/>
            <person name="Lee J.M."/>
            <person name="Cheong K."/>
            <person name="Shin H.S."/>
            <person name="Kim S.B."/>
            <person name="Han K."/>
            <person name="Lee J."/>
            <person name="Park M."/>
            <person name="Lee H.A."/>
            <person name="Lee H.Y."/>
            <person name="Lee Y."/>
            <person name="Oh S."/>
            <person name="Lee J.H."/>
            <person name="Choi E."/>
            <person name="Choi E."/>
            <person name="Lee S.E."/>
            <person name="Jeon J."/>
            <person name="Kim H."/>
            <person name="Choi G."/>
            <person name="Song H."/>
            <person name="Lee J."/>
            <person name="Lee S.C."/>
            <person name="Kwon J.K."/>
            <person name="Lee H.Y."/>
            <person name="Koo N."/>
            <person name="Hong Y."/>
            <person name="Kim R.W."/>
            <person name="Kang W.H."/>
            <person name="Huh J.H."/>
            <person name="Kang B.C."/>
            <person name="Yang T.J."/>
            <person name="Lee Y.H."/>
            <person name="Bennetzen J.L."/>
            <person name="Choi D."/>
        </authorList>
    </citation>
    <scope>NUCLEOTIDE SEQUENCE [LARGE SCALE GENOMIC DNA]</scope>
    <source>
        <strain evidence="17">cv. CM334</strain>
    </source>
</reference>
<proteinExistence type="inferred from homology"/>
<dbReference type="PRINTS" id="PR00364">
    <property type="entry name" value="DISEASERSIST"/>
</dbReference>
<dbReference type="Gene3D" id="1.10.10.10">
    <property type="entry name" value="Winged helix-like DNA-binding domain superfamily/Winged helix DNA-binding domain"/>
    <property type="match status" value="1"/>
</dbReference>
<dbReference type="Proteomes" id="UP000222542">
    <property type="component" value="Unassembled WGS sequence"/>
</dbReference>
<evidence type="ECO:0000256" key="5">
    <source>
        <dbReference type="ARBA" id="ARBA00022490"/>
    </source>
</evidence>
<keyword evidence="12" id="KW-0175">Coiled coil</keyword>
<evidence type="ECO:0000256" key="7">
    <source>
        <dbReference type="ARBA" id="ARBA00022667"/>
    </source>
</evidence>
<dbReference type="GO" id="GO:0043531">
    <property type="term" value="F:ADP binding"/>
    <property type="evidence" value="ECO:0007669"/>
    <property type="project" value="InterPro"/>
</dbReference>
<dbReference type="Gene3D" id="3.40.50.300">
    <property type="entry name" value="P-loop containing nucleotide triphosphate hydrolases"/>
    <property type="match status" value="1"/>
</dbReference>
<dbReference type="GO" id="GO:0005524">
    <property type="term" value="F:ATP binding"/>
    <property type="evidence" value="ECO:0007669"/>
    <property type="project" value="UniProtKB-KW"/>
</dbReference>
<dbReference type="OMA" id="RENWEYI"/>
<keyword evidence="13" id="KW-0472">Membrane</keyword>
<keyword evidence="10" id="KW-0611">Plant defense</keyword>
<evidence type="ECO:0000256" key="12">
    <source>
        <dbReference type="ARBA" id="ARBA00023054"/>
    </source>
</evidence>
<dbReference type="GO" id="GO:0005737">
    <property type="term" value="C:cytoplasm"/>
    <property type="evidence" value="ECO:0007669"/>
    <property type="project" value="UniProtKB-SubCell"/>
</dbReference>
<evidence type="ECO:0000256" key="11">
    <source>
        <dbReference type="ARBA" id="ARBA00022840"/>
    </source>
</evidence>
<protein>
    <submittedName>
        <fullName evidence="16">Uncharacterized protein</fullName>
    </submittedName>
</protein>
<evidence type="ECO:0000256" key="4">
    <source>
        <dbReference type="ARBA" id="ARBA00008894"/>
    </source>
</evidence>
<evidence type="ECO:0000256" key="10">
    <source>
        <dbReference type="ARBA" id="ARBA00022821"/>
    </source>
</evidence>
<dbReference type="GO" id="GO:0051607">
    <property type="term" value="P:defense response to virus"/>
    <property type="evidence" value="ECO:0007669"/>
    <property type="project" value="UniProtKB-ARBA"/>
</dbReference>
<dbReference type="PANTHER" id="PTHR23155">
    <property type="entry name" value="DISEASE RESISTANCE PROTEIN RP"/>
    <property type="match status" value="1"/>
</dbReference>
<evidence type="ECO:0000256" key="1">
    <source>
        <dbReference type="ARBA" id="ARBA00002074"/>
    </source>
</evidence>
<evidence type="ECO:0000313" key="16">
    <source>
        <dbReference type="EMBL" id="PHT60778.1"/>
    </source>
</evidence>
<dbReference type="SUPFAM" id="SSF52540">
    <property type="entry name" value="P-loop containing nucleoside triphosphate hydrolases"/>
    <property type="match status" value="1"/>
</dbReference>
<feature type="domain" description="Disease resistance protein winged helix" evidence="15">
    <location>
        <begin position="292"/>
        <end position="361"/>
    </location>
</feature>
<evidence type="ECO:0000259" key="14">
    <source>
        <dbReference type="Pfam" id="PF00931"/>
    </source>
</evidence>
<accession>A0A2G2XTG6</accession>
<evidence type="ECO:0000256" key="6">
    <source>
        <dbReference type="ARBA" id="ARBA00022614"/>
    </source>
</evidence>
<dbReference type="InterPro" id="IPR002182">
    <property type="entry name" value="NB-ARC"/>
</dbReference>
<dbReference type="GO" id="GO:0009626">
    <property type="term" value="P:plant-type hypersensitive response"/>
    <property type="evidence" value="ECO:0007669"/>
    <property type="project" value="UniProtKB-KW"/>
</dbReference>
<dbReference type="Gene3D" id="1.10.8.430">
    <property type="entry name" value="Helical domain of apoptotic protease-activating factors"/>
    <property type="match status" value="1"/>
</dbReference>
<dbReference type="Gene3D" id="3.80.10.10">
    <property type="entry name" value="Ribonuclease Inhibitor"/>
    <property type="match status" value="1"/>
</dbReference>
<dbReference type="InterPro" id="IPR058922">
    <property type="entry name" value="WHD_DRP"/>
</dbReference>
<dbReference type="PANTHER" id="PTHR23155:SF1152">
    <property type="entry name" value="AAA+ ATPASE DOMAIN-CONTAINING PROTEIN"/>
    <property type="match status" value="1"/>
</dbReference>
<dbReference type="EMBL" id="AYRZ02001086">
    <property type="protein sequence ID" value="PHT60778.1"/>
    <property type="molecule type" value="Genomic_DNA"/>
</dbReference>
<evidence type="ECO:0000259" key="15">
    <source>
        <dbReference type="Pfam" id="PF23559"/>
    </source>
</evidence>
<evidence type="ECO:0000256" key="3">
    <source>
        <dbReference type="ARBA" id="ARBA00004496"/>
    </source>
</evidence>
<feature type="domain" description="NB-ARC" evidence="14">
    <location>
        <begin position="38"/>
        <end position="205"/>
    </location>
</feature>
<comment type="subcellular location">
    <subcellularLocation>
        <location evidence="3">Cytoplasm</location>
    </subcellularLocation>
    <subcellularLocation>
        <location evidence="2">Membrane</location>
        <topology evidence="2">Peripheral membrane protein</topology>
    </subcellularLocation>
</comment>
<dbReference type="Gramene" id="PHT60778">
    <property type="protein sequence ID" value="PHT60778"/>
    <property type="gene ID" value="T459_35370"/>
</dbReference>
<reference evidence="16 17" key="1">
    <citation type="journal article" date="2014" name="Nat. Genet.">
        <title>Genome sequence of the hot pepper provides insights into the evolution of pungency in Capsicum species.</title>
        <authorList>
            <person name="Kim S."/>
            <person name="Park M."/>
            <person name="Yeom S.I."/>
            <person name="Kim Y.M."/>
            <person name="Lee J.M."/>
            <person name="Lee H.A."/>
            <person name="Seo E."/>
            <person name="Choi J."/>
            <person name="Cheong K."/>
            <person name="Kim K.T."/>
            <person name="Jung K."/>
            <person name="Lee G.W."/>
            <person name="Oh S.K."/>
            <person name="Bae C."/>
            <person name="Kim S.B."/>
            <person name="Lee H.Y."/>
            <person name="Kim S.Y."/>
            <person name="Kim M.S."/>
            <person name="Kang B.C."/>
            <person name="Jo Y.D."/>
            <person name="Yang H.B."/>
            <person name="Jeong H.J."/>
            <person name="Kang W.H."/>
            <person name="Kwon J.K."/>
            <person name="Shin C."/>
            <person name="Lim J.Y."/>
            <person name="Park J.H."/>
            <person name="Huh J.H."/>
            <person name="Kim J.S."/>
            <person name="Kim B.D."/>
            <person name="Cohen O."/>
            <person name="Paran I."/>
            <person name="Suh M.C."/>
            <person name="Lee S.B."/>
            <person name="Kim Y.K."/>
            <person name="Shin Y."/>
            <person name="Noh S.J."/>
            <person name="Park J."/>
            <person name="Seo Y.S."/>
            <person name="Kwon S.Y."/>
            <person name="Kim H.A."/>
            <person name="Park J.M."/>
            <person name="Kim H.J."/>
            <person name="Choi S.B."/>
            <person name="Bosland P.W."/>
            <person name="Reeves G."/>
            <person name="Jo S.H."/>
            <person name="Lee B.W."/>
            <person name="Cho H.T."/>
            <person name="Choi H.S."/>
            <person name="Lee M.S."/>
            <person name="Yu Y."/>
            <person name="Do Choi Y."/>
            <person name="Park B.S."/>
            <person name="van Deynze A."/>
            <person name="Ashrafi H."/>
            <person name="Hill T."/>
            <person name="Kim W.T."/>
            <person name="Pai H.S."/>
            <person name="Ahn H.K."/>
            <person name="Yeam I."/>
            <person name="Giovannoni J.J."/>
            <person name="Rose J.K."/>
            <person name="Sorensen I."/>
            <person name="Lee S.J."/>
            <person name="Kim R.W."/>
            <person name="Choi I.Y."/>
            <person name="Choi B.S."/>
            <person name="Lim J.S."/>
            <person name="Lee Y.H."/>
            <person name="Choi D."/>
        </authorList>
    </citation>
    <scope>NUCLEOTIDE SEQUENCE [LARGE SCALE GENOMIC DNA]</scope>
    <source>
        <strain evidence="17">cv. CM334</strain>
    </source>
</reference>
<comment type="similarity">
    <text evidence="4">Belongs to the disease resistance NB-LRR family.</text>
</comment>
<keyword evidence="5" id="KW-0963">Cytoplasm</keyword>
<dbReference type="InterPro" id="IPR036388">
    <property type="entry name" value="WH-like_DNA-bd_sf"/>
</dbReference>
<gene>
    <name evidence="16" type="ORF">T459_35370</name>
</gene>
<dbReference type="InterPro" id="IPR042197">
    <property type="entry name" value="Apaf_helical"/>
</dbReference>
<evidence type="ECO:0000256" key="8">
    <source>
        <dbReference type="ARBA" id="ARBA00022737"/>
    </source>
</evidence>
<comment type="function">
    <text evidence="1">Confers resistance to late blight (Phytophthora infestans) races carrying the avirulence gene Avr1. Resistance proteins guard the plant against pathogens that contain an appropriate avirulence protein via an indirect interaction with this avirulence protein. That triggers a defense system including the hypersensitive response, which restricts the pathogen growth.</text>
</comment>
<evidence type="ECO:0000313" key="17">
    <source>
        <dbReference type="Proteomes" id="UP000222542"/>
    </source>
</evidence>
<dbReference type="InterPro" id="IPR027417">
    <property type="entry name" value="P-loop_NTPase"/>
</dbReference>